<keyword evidence="2" id="KW-0808">Transferase</keyword>
<dbReference type="RefSeq" id="WP_096380012.1">
    <property type="nucleotide sequence ID" value="NZ_AP017457.1"/>
</dbReference>
<sequence>MSLPEIPVLEGDYVRLEPLSNERIDELKAACKDGNLYELWYTAIPSPEGMKAEIDRRLGLYNAGSMMPFATIDVASGKAIGMTTFMNMKLENFKVEIGSTWMANSFQGTAINPEAKLLMLSYAFDVLGCNAVELRTHEKNAQSRAAIEKLGAKLDGMLRNDMVMPNGTLRNTAVYSITKDEWPAVHDGLIARLDNFEQAEES</sequence>
<dbReference type="OrthoDB" id="9795199at2"/>
<name>A0A173LUT8_9MICO</name>
<dbReference type="PANTHER" id="PTHR43610">
    <property type="entry name" value="BLL6696 PROTEIN"/>
    <property type="match status" value="1"/>
</dbReference>
<reference evidence="2 3" key="1">
    <citation type="journal article" date="2016" name="Genome Announc.">
        <title>Complete Genome Sequence of Aurantimicrobium minutum Type Strain KNCT, a Planktonic Ultramicrobacterium Isolated from River Water.</title>
        <authorList>
            <person name="Nakai R."/>
            <person name="Fujisawa T."/>
            <person name="Nakamura Y."/>
            <person name="Nishide H."/>
            <person name="Uchiyama I."/>
            <person name="Baba T."/>
            <person name="Toyoda A."/>
            <person name="Fujiyama A."/>
            <person name="Naganuma T."/>
            <person name="Niki H."/>
        </authorList>
    </citation>
    <scope>NUCLEOTIDE SEQUENCE [LARGE SCALE GENOMIC DNA]</scope>
    <source>
        <strain evidence="2 3">KNC</strain>
    </source>
</reference>
<dbReference type="PANTHER" id="PTHR43610:SF1">
    <property type="entry name" value="N-ACETYLTRANSFERASE DOMAIN-CONTAINING PROTEIN"/>
    <property type="match status" value="1"/>
</dbReference>
<gene>
    <name evidence="2" type="ORF">AUMI_10260</name>
</gene>
<evidence type="ECO:0000259" key="1">
    <source>
        <dbReference type="Pfam" id="PF13302"/>
    </source>
</evidence>
<protein>
    <submittedName>
        <fullName evidence="2">Acetyltransferase</fullName>
    </submittedName>
</protein>
<dbReference type="Gene3D" id="3.40.630.30">
    <property type="match status" value="1"/>
</dbReference>
<evidence type="ECO:0000313" key="3">
    <source>
        <dbReference type="Proteomes" id="UP000243847"/>
    </source>
</evidence>
<dbReference type="InterPro" id="IPR016181">
    <property type="entry name" value="Acyl_CoA_acyltransferase"/>
</dbReference>
<dbReference type="KEGG" id="amin:AUMI_10260"/>
<proteinExistence type="predicted"/>
<feature type="domain" description="N-acetyltransferase" evidence="1">
    <location>
        <begin position="15"/>
        <end position="153"/>
    </location>
</feature>
<dbReference type="GO" id="GO:0016747">
    <property type="term" value="F:acyltransferase activity, transferring groups other than amino-acyl groups"/>
    <property type="evidence" value="ECO:0007669"/>
    <property type="project" value="InterPro"/>
</dbReference>
<evidence type="ECO:0000313" key="2">
    <source>
        <dbReference type="EMBL" id="BAU98569.1"/>
    </source>
</evidence>
<dbReference type="GeneID" id="80451209"/>
<dbReference type="AlphaFoldDB" id="A0A173LUT8"/>
<dbReference type="Proteomes" id="UP000243847">
    <property type="component" value="Chromosome sequence1"/>
</dbReference>
<dbReference type="EMBL" id="AP017457">
    <property type="protein sequence ID" value="BAU98569.1"/>
    <property type="molecule type" value="Genomic_DNA"/>
</dbReference>
<dbReference type="SUPFAM" id="SSF55729">
    <property type="entry name" value="Acyl-CoA N-acyltransferases (Nat)"/>
    <property type="match status" value="1"/>
</dbReference>
<organism evidence="2 3">
    <name type="scientific">Aurantimicrobium minutum</name>
    <dbReference type="NCBI Taxonomy" id="708131"/>
    <lineage>
        <taxon>Bacteria</taxon>
        <taxon>Bacillati</taxon>
        <taxon>Actinomycetota</taxon>
        <taxon>Actinomycetes</taxon>
        <taxon>Micrococcales</taxon>
        <taxon>Microbacteriaceae</taxon>
        <taxon>Aurantimicrobium</taxon>
    </lineage>
</organism>
<dbReference type="InterPro" id="IPR000182">
    <property type="entry name" value="GNAT_dom"/>
</dbReference>
<dbReference type="Pfam" id="PF13302">
    <property type="entry name" value="Acetyltransf_3"/>
    <property type="match status" value="1"/>
</dbReference>
<accession>A0A173LUT8</accession>